<dbReference type="GO" id="GO:0046872">
    <property type="term" value="F:metal ion binding"/>
    <property type="evidence" value="ECO:0007669"/>
    <property type="project" value="UniProtKB-KW"/>
</dbReference>
<evidence type="ECO:0000313" key="14">
    <source>
        <dbReference type="Proteomes" id="UP000824118"/>
    </source>
</evidence>
<dbReference type="InterPro" id="IPR018109">
    <property type="entry name" value="Folylpolyglutamate_synth_CS"/>
</dbReference>
<dbReference type="SUPFAM" id="SSF53623">
    <property type="entry name" value="MurD-like peptide ligases, catalytic domain"/>
    <property type="match status" value="1"/>
</dbReference>
<evidence type="ECO:0000256" key="9">
    <source>
        <dbReference type="ARBA" id="ARBA00047493"/>
    </source>
</evidence>
<dbReference type="Pfam" id="PF08245">
    <property type="entry name" value="Mur_ligase_M"/>
    <property type="match status" value="1"/>
</dbReference>
<sequence>MKSYQNAIEEIHSMPRFSDKPTLERIGKILESLGNPQKDLKFIHVAGTNGKGSVCVMLESILRNSGLKTGLFISPYVCRFEERIQINGKPVDEKTFVSAWERVYKNIKVLQSRGVIVNEFEAVTALGMEIFALENCGIVVLETGLGGKWDATNVIEAPLCTVITSIGFDHTAVLGNTISEITTEKCGIIKENGITVTAPQRSKALEIIRKKAKDKNNIIFFAQDVELDDIEYSIRKTYFTYKGERFSLNLLGSYQIINVKTVFATLSALNVTKKLGFKITLESVHKGLDEAVHLARFQVYSLHPLIIVDGAHNPDGTAQLAKTLHKLLPDEKPIALCGMMADKKIENSLVNLKGVFSKIYTVTVDNPRTATDEAVSKIFMDMGQDAIMCGNVEEGLKIALKQAEIEGKPLVVCGSLFLCGEVLNKLENNFLKK</sequence>
<dbReference type="Gene3D" id="3.90.190.20">
    <property type="entry name" value="Mur ligase, C-terminal domain"/>
    <property type="match status" value="1"/>
</dbReference>
<reference evidence="13" key="2">
    <citation type="journal article" date="2021" name="PeerJ">
        <title>Extensive microbial diversity within the chicken gut microbiome revealed by metagenomics and culture.</title>
        <authorList>
            <person name="Gilroy R."/>
            <person name="Ravi A."/>
            <person name="Getino M."/>
            <person name="Pursley I."/>
            <person name="Horton D.L."/>
            <person name="Alikhan N.F."/>
            <person name="Baker D."/>
            <person name="Gharbi K."/>
            <person name="Hall N."/>
            <person name="Watson M."/>
            <person name="Adriaenssens E.M."/>
            <person name="Foster-Nyarko E."/>
            <person name="Jarju S."/>
            <person name="Secka A."/>
            <person name="Antonio M."/>
            <person name="Oren A."/>
            <person name="Chaudhuri R.R."/>
            <person name="La Ragione R."/>
            <person name="Hildebrand F."/>
            <person name="Pallen M.J."/>
        </authorList>
    </citation>
    <scope>NUCLEOTIDE SEQUENCE</scope>
    <source>
        <strain evidence="13">ChiGjej1B1-1684</strain>
    </source>
</reference>
<dbReference type="GO" id="GO:0008841">
    <property type="term" value="F:dihydrofolate synthase activity"/>
    <property type="evidence" value="ECO:0007669"/>
    <property type="project" value="TreeGrafter"/>
</dbReference>
<keyword evidence="3 10" id="KW-0436">Ligase</keyword>
<dbReference type="Proteomes" id="UP000824118">
    <property type="component" value="Unassembled WGS sequence"/>
</dbReference>
<dbReference type="GO" id="GO:0005737">
    <property type="term" value="C:cytoplasm"/>
    <property type="evidence" value="ECO:0007669"/>
    <property type="project" value="TreeGrafter"/>
</dbReference>
<keyword evidence="4" id="KW-0479">Metal-binding</keyword>
<evidence type="ECO:0000259" key="11">
    <source>
        <dbReference type="Pfam" id="PF02875"/>
    </source>
</evidence>
<dbReference type="GO" id="GO:0004326">
    <property type="term" value="F:tetrahydrofolylpolyglutamate synthase activity"/>
    <property type="evidence" value="ECO:0007669"/>
    <property type="project" value="UniProtKB-EC"/>
</dbReference>
<dbReference type="PANTHER" id="PTHR11136">
    <property type="entry name" value="FOLYLPOLYGLUTAMATE SYNTHASE-RELATED"/>
    <property type="match status" value="1"/>
</dbReference>
<dbReference type="EMBL" id="DVNG01000088">
    <property type="protein sequence ID" value="HIU50546.1"/>
    <property type="molecule type" value="Genomic_DNA"/>
</dbReference>
<comment type="similarity">
    <text evidence="1 10">Belongs to the folylpolyglutamate synthase family.</text>
</comment>
<keyword evidence="7" id="KW-0460">Magnesium</keyword>
<dbReference type="PROSITE" id="PS01011">
    <property type="entry name" value="FOLYLPOLYGLU_SYNT_1"/>
    <property type="match status" value="1"/>
</dbReference>
<dbReference type="PROSITE" id="PS01012">
    <property type="entry name" value="FOLYLPOLYGLU_SYNT_2"/>
    <property type="match status" value="1"/>
</dbReference>
<dbReference type="GO" id="GO:0005524">
    <property type="term" value="F:ATP binding"/>
    <property type="evidence" value="ECO:0007669"/>
    <property type="project" value="UniProtKB-KW"/>
</dbReference>
<dbReference type="InterPro" id="IPR004101">
    <property type="entry name" value="Mur_ligase_C"/>
</dbReference>
<organism evidence="13 14">
    <name type="scientific">Candidatus Limousia pullorum</name>
    <dbReference type="NCBI Taxonomy" id="2840860"/>
    <lineage>
        <taxon>Bacteria</taxon>
        <taxon>Bacillati</taxon>
        <taxon>Bacillota</taxon>
        <taxon>Clostridia</taxon>
        <taxon>Eubacteriales</taxon>
        <taxon>Oscillospiraceae</taxon>
        <taxon>Oscillospiraceae incertae sedis</taxon>
        <taxon>Candidatus Limousia</taxon>
    </lineage>
</organism>
<dbReference type="InterPro" id="IPR036615">
    <property type="entry name" value="Mur_ligase_C_dom_sf"/>
</dbReference>
<dbReference type="InterPro" id="IPR001645">
    <property type="entry name" value="Folylpolyglutamate_synth"/>
</dbReference>
<evidence type="ECO:0000256" key="8">
    <source>
        <dbReference type="ARBA" id="ARBA00030592"/>
    </source>
</evidence>
<evidence type="ECO:0000256" key="5">
    <source>
        <dbReference type="ARBA" id="ARBA00022741"/>
    </source>
</evidence>
<dbReference type="AlphaFoldDB" id="A0A9D1LZ28"/>
<protein>
    <recommendedName>
        <fullName evidence="2">tetrahydrofolate synthase</fullName>
        <ecNumber evidence="2">6.3.2.17</ecNumber>
    </recommendedName>
    <alternativeName>
        <fullName evidence="8">Tetrahydrofolylpolyglutamate synthase</fullName>
    </alternativeName>
</protein>
<dbReference type="PANTHER" id="PTHR11136:SF0">
    <property type="entry name" value="DIHYDROFOLATE SYNTHETASE-RELATED"/>
    <property type="match status" value="1"/>
</dbReference>
<evidence type="ECO:0000256" key="6">
    <source>
        <dbReference type="ARBA" id="ARBA00022840"/>
    </source>
</evidence>
<keyword evidence="6 10" id="KW-0067">ATP-binding</keyword>
<dbReference type="Gene3D" id="3.40.1190.10">
    <property type="entry name" value="Mur-like, catalytic domain"/>
    <property type="match status" value="1"/>
</dbReference>
<comment type="caution">
    <text evidence="13">The sequence shown here is derived from an EMBL/GenBank/DDBJ whole genome shotgun (WGS) entry which is preliminary data.</text>
</comment>
<name>A0A9D1LZ28_9FIRM</name>
<accession>A0A9D1LZ28</accession>
<dbReference type="InterPro" id="IPR013221">
    <property type="entry name" value="Mur_ligase_cen"/>
</dbReference>
<dbReference type="PIRSF" id="PIRSF001563">
    <property type="entry name" value="Folylpolyglu_synth"/>
    <property type="match status" value="1"/>
</dbReference>
<keyword evidence="5 10" id="KW-0547">Nucleotide-binding</keyword>
<dbReference type="EC" id="6.3.2.17" evidence="2"/>
<proteinExistence type="inferred from homology"/>
<dbReference type="InterPro" id="IPR036565">
    <property type="entry name" value="Mur-like_cat_sf"/>
</dbReference>
<reference evidence="13" key="1">
    <citation type="submission" date="2020-10" db="EMBL/GenBank/DDBJ databases">
        <authorList>
            <person name="Gilroy R."/>
        </authorList>
    </citation>
    <scope>NUCLEOTIDE SEQUENCE</scope>
    <source>
        <strain evidence="13">ChiGjej1B1-1684</strain>
    </source>
</reference>
<feature type="domain" description="Mur ligase central" evidence="12">
    <location>
        <begin position="45"/>
        <end position="264"/>
    </location>
</feature>
<evidence type="ECO:0000256" key="1">
    <source>
        <dbReference type="ARBA" id="ARBA00008276"/>
    </source>
</evidence>
<gene>
    <name evidence="13" type="ORF">IAD22_05995</name>
</gene>
<evidence type="ECO:0000256" key="7">
    <source>
        <dbReference type="ARBA" id="ARBA00022842"/>
    </source>
</evidence>
<comment type="catalytic activity">
    <reaction evidence="9">
        <text>(6S)-5,6,7,8-tetrahydrofolyl-(gamma-L-Glu)(n) + L-glutamate + ATP = (6S)-5,6,7,8-tetrahydrofolyl-(gamma-L-Glu)(n+1) + ADP + phosphate + H(+)</text>
        <dbReference type="Rhea" id="RHEA:10580"/>
        <dbReference type="Rhea" id="RHEA-COMP:14738"/>
        <dbReference type="Rhea" id="RHEA-COMP:14740"/>
        <dbReference type="ChEBI" id="CHEBI:15378"/>
        <dbReference type="ChEBI" id="CHEBI:29985"/>
        <dbReference type="ChEBI" id="CHEBI:30616"/>
        <dbReference type="ChEBI" id="CHEBI:43474"/>
        <dbReference type="ChEBI" id="CHEBI:141005"/>
        <dbReference type="ChEBI" id="CHEBI:456216"/>
        <dbReference type="EC" id="6.3.2.17"/>
    </reaction>
</comment>
<evidence type="ECO:0000259" key="12">
    <source>
        <dbReference type="Pfam" id="PF08245"/>
    </source>
</evidence>
<evidence type="ECO:0000256" key="4">
    <source>
        <dbReference type="ARBA" id="ARBA00022723"/>
    </source>
</evidence>
<dbReference type="SUPFAM" id="SSF53244">
    <property type="entry name" value="MurD-like peptide ligases, peptide-binding domain"/>
    <property type="match status" value="1"/>
</dbReference>
<dbReference type="Pfam" id="PF02875">
    <property type="entry name" value="Mur_ligase_C"/>
    <property type="match status" value="1"/>
</dbReference>
<evidence type="ECO:0000256" key="2">
    <source>
        <dbReference type="ARBA" id="ARBA00013025"/>
    </source>
</evidence>
<evidence type="ECO:0000313" key="13">
    <source>
        <dbReference type="EMBL" id="HIU50546.1"/>
    </source>
</evidence>
<evidence type="ECO:0000256" key="10">
    <source>
        <dbReference type="PIRNR" id="PIRNR001563"/>
    </source>
</evidence>
<evidence type="ECO:0000256" key="3">
    <source>
        <dbReference type="ARBA" id="ARBA00022598"/>
    </source>
</evidence>
<dbReference type="NCBIfam" id="TIGR01499">
    <property type="entry name" value="folC"/>
    <property type="match status" value="1"/>
</dbReference>
<feature type="domain" description="Mur ligase C-terminal" evidence="11">
    <location>
        <begin position="296"/>
        <end position="415"/>
    </location>
</feature>